<evidence type="ECO:0000313" key="1">
    <source>
        <dbReference type="EMBL" id="MDI7923475.1"/>
    </source>
</evidence>
<dbReference type="EMBL" id="JALDYZ010000008">
    <property type="protein sequence ID" value="MDI7923475.1"/>
    <property type="molecule type" value="Genomic_DNA"/>
</dbReference>
<accession>A0AAE3QGF0</accession>
<reference evidence="1" key="1">
    <citation type="submission" date="2022-03" db="EMBL/GenBank/DDBJ databases">
        <title>Fererhizobium litorale gen. nov., sp. nov., isolated from sandy sediments of the Sea of Japan seashore.</title>
        <authorList>
            <person name="Romanenko L."/>
            <person name="Kurilenko V."/>
            <person name="Otstavnykh N."/>
            <person name="Svetashev V."/>
            <person name="Tekutyeva L."/>
            <person name="Isaeva M."/>
            <person name="Mikhailov V."/>
        </authorList>
    </citation>
    <scope>NUCLEOTIDE SEQUENCE</scope>
    <source>
        <strain evidence="1">KMM 9576</strain>
    </source>
</reference>
<gene>
    <name evidence="1" type="ORF">MRS75_15460</name>
</gene>
<organism evidence="1 2">
    <name type="scientific">Ferirhizobium litorale</name>
    <dbReference type="NCBI Taxonomy" id="2927786"/>
    <lineage>
        <taxon>Bacteria</taxon>
        <taxon>Pseudomonadati</taxon>
        <taxon>Pseudomonadota</taxon>
        <taxon>Alphaproteobacteria</taxon>
        <taxon>Hyphomicrobiales</taxon>
        <taxon>Rhizobiaceae</taxon>
        <taxon>Ferirhizobium</taxon>
    </lineage>
</organism>
<comment type="caution">
    <text evidence="1">The sequence shown here is derived from an EMBL/GenBank/DDBJ whole genome shotgun (WGS) entry which is preliminary data.</text>
</comment>
<name>A0AAE3QGF0_9HYPH</name>
<sequence>MRALPWAKHAPTVPFQEILLLDVFLSEGASGAVVISQADPVYIAKALSPERCGRQPVAFPGHRRTISASARLNPTSSRR</sequence>
<dbReference type="Proteomes" id="UP001161580">
    <property type="component" value="Unassembled WGS sequence"/>
</dbReference>
<proteinExistence type="predicted"/>
<evidence type="ECO:0000313" key="2">
    <source>
        <dbReference type="Proteomes" id="UP001161580"/>
    </source>
</evidence>
<dbReference type="RefSeq" id="WP_311787941.1">
    <property type="nucleotide sequence ID" value="NZ_JALDYY010000012.1"/>
</dbReference>
<dbReference type="AlphaFoldDB" id="A0AAE3QGF0"/>
<protein>
    <submittedName>
        <fullName evidence="1">Uncharacterized protein</fullName>
    </submittedName>
</protein>
<keyword evidence="2" id="KW-1185">Reference proteome</keyword>